<dbReference type="EMBL" id="JACNLK010000084">
    <property type="protein sequence ID" value="MBC8209214.1"/>
    <property type="molecule type" value="Genomic_DNA"/>
</dbReference>
<evidence type="ECO:0000256" key="8">
    <source>
        <dbReference type="PROSITE-ProRule" id="PRU00169"/>
    </source>
</evidence>
<proteinExistence type="predicted"/>
<dbReference type="FunFam" id="3.40.50.2300:FF:000018">
    <property type="entry name" value="DNA-binding transcriptional regulator NtrC"/>
    <property type="match status" value="1"/>
</dbReference>
<name>A0A8J6TEG8_9BACT</name>
<dbReference type="Gene3D" id="3.40.50.2300">
    <property type="match status" value="1"/>
</dbReference>
<dbReference type="Proteomes" id="UP000599024">
    <property type="component" value="Unassembled WGS sequence"/>
</dbReference>
<dbReference type="InterPro" id="IPR009057">
    <property type="entry name" value="Homeodomain-like_sf"/>
</dbReference>
<keyword evidence="6" id="KW-0238">DNA-binding</keyword>
<evidence type="ECO:0000256" key="7">
    <source>
        <dbReference type="ARBA" id="ARBA00023163"/>
    </source>
</evidence>
<evidence type="ECO:0000256" key="3">
    <source>
        <dbReference type="ARBA" id="ARBA00022840"/>
    </source>
</evidence>
<dbReference type="InterPro" id="IPR001789">
    <property type="entry name" value="Sig_transdc_resp-reg_receiver"/>
</dbReference>
<organism evidence="11 12">
    <name type="scientific">Candidatus Desulfatifera sulfidica</name>
    <dbReference type="NCBI Taxonomy" id="2841691"/>
    <lineage>
        <taxon>Bacteria</taxon>
        <taxon>Pseudomonadati</taxon>
        <taxon>Thermodesulfobacteriota</taxon>
        <taxon>Desulfobulbia</taxon>
        <taxon>Desulfobulbales</taxon>
        <taxon>Desulfobulbaceae</taxon>
        <taxon>Candidatus Desulfatifera</taxon>
    </lineage>
</organism>
<keyword evidence="1 8" id="KW-0597">Phosphoprotein</keyword>
<evidence type="ECO:0000256" key="4">
    <source>
        <dbReference type="ARBA" id="ARBA00023012"/>
    </source>
</evidence>
<dbReference type="Pfam" id="PF00158">
    <property type="entry name" value="Sigma54_activat"/>
    <property type="match status" value="1"/>
</dbReference>
<dbReference type="PANTHER" id="PTHR32071:SF117">
    <property type="entry name" value="PTS-DEPENDENT DIHYDROXYACETONE KINASE OPERON REGULATORY PROTEIN-RELATED"/>
    <property type="match status" value="1"/>
</dbReference>
<comment type="caution">
    <text evidence="11">The sequence shown here is derived from an EMBL/GenBank/DDBJ whole genome shotgun (WGS) entry which is preliminary data.</text>
</comment>
<dbReference type="PROSITE" id="PS50110">
    <property type="entry name" value="RESPONSE_REGULATORY"/>
    <property type="match status" value="1"/>
</dbReference>
<keyword evidence="4" id="KW-0902">Two-component regulatory system</keyword>
<dbReference type="SMART" id="SM00382">
    <property type="entry name" value="AAA"/>
    <property type="match status" value="1"/>
</dbReference>
<evidence type="ECO:0000256" key="5">
    <source>
        <dbReference type="ARBA" id="ARBA00023015"/>
    </source>
</evidence>
<accession>A0A8J6TEG8</accession>
<dbReference type="InterPro" id="IPR058031">
    <property type="entry name" value="AAA_lid_NorR"/>
</dbReference>
<sequence>MSNRKKRLVIVDDEPDLLLLLQKVLEKKCGCRVDIARSGAEALTLVTEEPADVILTDVNMPHMSGFQLLENIKKLDETITILVMSAYGTIEVAVQALKQGAYDFFEKPFDNTEIVRVVQRAFERTELLRENKALQRYLTRVDQSSEFIGSSPALMKAVALLNRLGQGDATVLIRGESGTGKEVAARTIHARSSRAGRRMITVNCPALPEQILESELFGYSKGAFTGADRNKDGLFLEADGSTILLDEIADIPIGLQTKLLRVLQEKEIQPLGQTRTFKVDVRVLASTNQNLEAKIARGEFREDLYYRLNVMSVTLPSLARMREDIPLLARHFLARYGAEYQRPDLEMSPDALQSLMSREWRGNVRELQNVINRTVFLAPGPLITAADLLCAEGQGAGSEKAPECVFDELRELSYKEAKAQVVGRFAMAYLGHCLQLSGGNISAAAKASGMERQAFQRLMRRYDLKGDDYKSP</sequence>
<evidence type="ECO:0000259" key="9">
    <source>
        <dbReference type="PROSITE" id="PS50045"/>
    </source>
</evidence>
<dbReference type="Gene3D" id="1.10.8.60">
    <property type="match status" value="1"/>
</dbReference>
<dbReference type="InterPro" id="IPR003593">
    <property type="entry name" value="AAA+_ATPase"/>
</dbReference>
<keyword evidence="5" id="KW-0805">Transcription regulation</keyword>
<reference evidence="11 12" key="1">
    <citation type="submission" date="2020-08" db="EMBL/GenBank/DDBJ databases">
        <title>Bridging the membrane lipid divide: bacteria of the FCB group superphylum have the potential to synthesize archaeal ether lipids.</title>
        <authorList>
            <person name="Villanueva L."/>
            <person name="Von Meijenfeldt F.A.B."/>
            <person name="Westbye A.B."/>
            <person name="Yadav S."/>
            <person name="Hopmans E.C."/>
            <person name="Dutilh B.E."/>
            <person name="Sinninghe Damste J.S."/>
        </authorList>
    </citation>
    <scope>NUCLEOTIDE SEQUENCE [LARGE SCALE GENOMIC DNA]</scope>
    <source>
        <strain evidence="11">NIOZ-UU81</strain>
    </source>
</reference>
<evidence type="ECO:0000259" key="10">
    <source>
        <dbReference type="PROSITE" id="PS50110"/>
    </source>
</evidence>
<evidence type="ECO:0000256" key="1">
    <source>
        <dbReference type="ARBA" id="ARBA00022553"/>
    </source>
</evidence>
<dbReference type="AlphaFoldDB" id="A0A8J6TEG8"/>
<dbReference type="InterPro" id="IPR027417">
    <property type="entry name" value="P-loop_NTPase"/>
</dbReference>
<dbReference type="PROSITE" id="PS50045">
    <property type="entry name" value="SIGMA54_INTERACT_4"/>
    <property type="match status" value="1"/>
</dbReference>
<dbReference type="FunFam" id="3.40.50.300:FF:000006">
    <property type="entry name" value="DNA-binding transcriptional regulator NtrC"/>
    <property type="match status" value="1"/>
</dbReference>
<keyword evidence="7" id="KW-0804">Transcription</keyword>
<dbReference type="GO" id="GO:0000160">
    <property type="term" value="P:phosphorelay signal transduction system"/>
    <property type="evidence" value="ECO:0007669"/>
    <property type="project" value="UniProtKB-KW"/>
</dbReference>
<dbReference type="PANTHER" id="PTHR32071">
    <property type="entry name" value="TRANSCRIPTIONAL REGULATORY PROTEIN"/>
    <property type="match status" value="1"/>
</dbReference>
<dbReference type="GO" id="GO:0006355">
    <property type="term" value="P:regulation of DNA-templated transcription"/>
    <property type="evidence" value="ECO:0007669"/>
    <property type="project" value="InterPro"/>
</dbReference>
<dbReference type="Pfam" id="PF00072">
    <property type="entry name" value="Response_reg"/>
    <property type="match status" value="1"/>
</dbReference>
<feature type="domain" description="Response regulatory" evidence="10">
    <location>
        <begin position="7"/>
        <end position="122"/>
    </location>
</feature>
<keyword evidence="3" id="KW-0067">ATP-binding</keyword>
<evidence type="ECO:0000313" key="11">
    <source>
        <dbReference type="EMBL" id="MBC8209214.1"/>
    </source>
</evidence>
<feature type="domain" description="Sigma-54 factor interaction" evidence="9">
    <location>
        <begin position="147"/>
        <end position="376"/>
    </location>
</feature>
<dbReference type="InterPro" id="IPR011006">
    <property type="entry name" value="CheY-like_superfamily"/>
</dbReference>
<feature type="modified residue" description="4-aspartylphosphate" evidence="8">
    <location>
        <position position="57"/>
    </location>
</feature>
<dbReference type="GO" id="GO:0005524">
    <property type="term" value="F:ATP binding"/>
    <property type="evidence" value="ECO:0007669"/>
    <property type="project" value="UniProtKB-KW"/>
</dbReference>
<dbReference type="SUPFAM" id="SSF52172">
    <property type="entry name" value="CheY-like"/>
    <property type="match status" value="1"/>
</dbReference>
<dbReference type="Gene3D" id="1.10.10.60">
    <property type="entry name" value="Homeodomain-like"/>
    <property type="match status" value="1"/>
</dbReference>
<dbReference type="SMART" id="SM00448">
    <property type="entry name" value="REC"/>
    <property type="match status" value="1"/>
</dbReference>
<dbReference type="SUPFAM" id="SSF46689">
    <property type="entry name" value="Homeodomain-like"/>
    <property type="match status" value="1"/>
</dbReference>
<dbReference type="GO" id="GO:0003677">
    <property type="term" value="F:DNA binding"/>
    <property type="evidence" value="ECO:0007669"/>
    <property type="project" value="UniProtKB-KW"/>
</dbReference>
<evidence type="ECO:0000256" key="6">
    <source>
        <dbReference type="ARBA" id="ARBA00023125"/>
    </source>
</evidence>
<evidence type="ECO:0000313" key="12">
    <source>
        <dbReference type="Proteomes" id="UP000599024"/>
    </source>
</evidence>
<dbReference type="CDD" id="cd00009">
    <property type="entry name" value="AAA"/>
    <property type="match status" value="1"/>
</dbReference>
<dbReference type="Pfam" id="PF25601">
    <property type="entry name" value="AAA_lid_14"/>
    <property type="match status" value="1"/>
</dbReference>
<keyword evidence="2" id="KW-0547">Nucleotide-binding</keyword>
<dbReference type="SUPFAM" id="SSF52540">
    <property type="entry name" value="P-loop containing nucleoside triphosphate hydrolases"/>
    <property type="match status" value="1"/>
</dbReference>
<evidence type="ECO:0000256" key="2">
    <source>
        <dbReference type="ARBA" id="ARBA00022741"/>
    </source>
</evidence>
<dbReference type="InterPro" id="IPR002078">
    <property type="entry name" value="Sigma_54_int"/>
</dbReference>
<protein>
    <submittedName>
        <fullName evidence="11">Sigma-54-dependent Fis family transcriptional regulator</fullName>
    </submittedName>
</protein>
<gene>
    <name evidence="11" type="ORF">H8E79_08630</name>
</gene>
<dbReference type="Gene3D" id="3.40.50.300">
    <property type="entry name" value="P-loop containing nucleotide triphosphate hydrolases"/>
    <property type="match status" value="1"/>
</dbReference>